<dbReference type="AlphaFoldDB" id="A0A1M7NN73"/>
<name>A0A1M7NN73_9GAMM</name>
<sequence length="94" mass="10089">MNLHRAHTEILILAAVAVMILFVSVANKASEPRALAPQPASQIAMPVSVEARSAAIKAEPATLQTISAPKQTDDSDWVRADSVQAPAKQSRWVF</sequence>
<organism evidence="1 2">
    <name type="scientific">Phytopseudomonas punonensis</name>
    <dbReference type="NCBI Taxonomy" id="1220495"/>
    <lineage>
        <taxon>Bacteria</taxon>
        <taxon>Pseudomonadati</taxon>
        <taxon>Pseudomonadota</taxon>
        <taxon>Gammaproteobacteria</taxon>
        <taxon>Pseudomonadales</taxon>
        <taxon>Pseudomonadaceae</taxon>
        <taxon>Phytopseudomonas</taxon>
    </lineage>
</organism>
<evidence type="ECO:0000313" key="1">
    <source>
        <dbReference type="EMBL" id="SHN05341.1"/>
    </source>
</evidence>
<dbReference type="Proteomes" id="UP000184305">
    <property type="component" value="Unassembled WGS sequence"/>
</dbReference>
<accession>A0A1M7NN73</accession>
<dbReference type="STRING" id="1220495.SAMN05216288_0421"/>
<proteinExistence type="predicted"/>
<gene>
    <name evidence="1" type="ORF">SAMN05216288_0421</name>
</gene>
<evidence type="ECO:0000313" key="2">
    <source>
        <dbReference type="Proteomes" id="UP000184305"/>
    </source>
</evidence>
<dbReference type="OrthoDB" id="6931779at2"/>
<dbReference type="RefSeq" id="WP_073268547.1">
    <property type="nucleotide sequence ID" value="NZ_FRBQ01000012.1"/>
</dbReference>
<protein>
    <submittedName>
        <fullName evidence="1">Uncharacterized protein</fullName>
    </submittedName>
</protein>
<dbReference type="EMBL" id="FRBQ01000012">
    <property type="protein sequence ID" value="SHN05341.1"/>
    <property type="molecule type" value="Genomic_DNA"/>
</dbReference>
<keyword evidence="2" id="KW-1185">Reference proteome</keyword>
<reference evidence="2" key="1">
    <citation type="submission" date="2016-11" db="EMBL/GenBank/DDBJ databases">
        <authorList>
            <person name="Varghese N."/>
            <person name="Submissions S."/>
        </authorList>
    </citation>
    <scope>NUCLEOTIDE SEQUENCE [LARGE SCALE GENOMIC DNA]</scope>
    <source>
        <strain evidence="2">CECT 8089</strain>
    </source>
</reference>